<organism evidence="2 3">
    <name type="scientific">Nocardia transvalensis</name>
    <dbReference type="NCBI Taxonomy" id="37333"/>
    <lineage>
        <taxon>Bacteria</taxon>
        <taxon>Bacillati</taxon>
        <taxon>Actinomycetota</taxon>
        <taxon>Actinomycetes</taxon>
        <taxon>Mycobacteriales</taxon>
        <taxon>Nocardiaceae</taxon>
        <taxon>Nocardia</taxon>
    </lineage>
</organism>
<dbReference type="Proteomes" id="UP000540412">
    <property type="component" value="Unassembled WGS sequence"/>
</dbReference>
<reference evidence="2 3" key="1">
    <citation type="submission" date="2020-08" db="EMBL/GenBank/DDBJ databases">
        <title>Sequencing the genomes of 1000 actinobacteria strains.</title>
        <authorList>
            <person name="Klenk H.-P."/>
        </authorList>
    </citation>
    <scope>NUCLEOTIDE SEQUENCE [LARGE SCALE GENOMIC DNA]</scope>
    <source>
        <strain evidence="2 3">DSM 43582</strain>
    </source>
</reference>
<protein>
    <submittedName>
        <fullName evidence="2">Uncharacterized protein</fullName>
    </submittedName>
</protein>
<name>A0A7W9PB20_9NOCA</name>
<keyword evidence="3" id="KW-1185">Reference proteome</keyword>
<gene>
    <name evidence="2" type="ORF">BJY24_001256</name>
</gene>
<dbReference type="RefSeq" id="WP_157185615.1">
    <property type="nucleotide sequence ID" value="NZ_JACHIT010000001.1"/>
</dbReference>
<comment type="caution">
    <text evidence="2">The sequence shown here is derived from an EMBL/GenBank/DDBJ whole genome shotgun (WGS) entry which is preliminary data.</text>
</comment>
<evidence type="ECO:0000313" key="3">
    <source>
        <dbReference type="Proteomes" id="UP000540412"/>
    </source>
</evidence>
<accession>A0A7W9PB20</accession>
<proteinExistence type="predicted"/>
<feature type="compositionally biased region" description="Low complexity" evidence="1">
    <location>
        <begin position="140"/>
        <end position="162"/>
    </location>
</feature>
<dbReference type="AlphaFoldDB" id="A0A7W9PB20"/>
<feature type="region of interest" description="Disordered" evidence="1">
    <location>
        <begin position="56"/>
        <end position="168"/>
    </location>
</feature>
<dbReference type="EMBL" id="JACHIT010000001">
    <property type="protein sequence ID" value="MBB5912389.1"/>
    <property type="molecule type" value="Genomic_DNA"/>
</dbReference>
<evidence type="ECO:0000313" key="2">
    <source>
        <dbReference type="EMBL" id="MBB5912389.1"/>
    </source>
</evidence>
<evidence type="ECO:0000256" key="1">
    <source>
        <dbReference type="SAM" id="MobiDB-lite"/>
    </source>
</evidence>
<sequence length="168" mass="17126">MENRAGSGGRAGEDIPRRLNGRVAGPAMAAGAVSLGLVLIGSCGLGQHDVYVSPPPLNADLQSAPTGGGHSTSRSSGTTAPAVFIPPSPTWRVAINPPAPRRTISGFPSASPTSGPVPHPAPGEVTHGTDTEESEQPASTTVRTTTTRPTTRPAPTTRQEPTSNDEDH</sequence>